<keyword evidence="1 2" id="KW-0732">Signal</keyword>
<dbReference type="SMART" id="SM00060">
    <property type="entry name" value="FN3"/>
    <property type="match status" value="3"/>
</dbReference>
<organism evidence="4 5">
    <name type="scientific">Fluviicola chungangensis</name>
    <dbReference type="NCBI Taxonomy" id="2597671"/>
    <lineage>
        <taxon>Bacteria</taxon>
        <taxon>Pseudomonadati</taxon>
        <taxon>Bacteroidota</taxon>
        <taxon>Flavobacteriia</taxon>
        <taxon>Flavobacteriales</taxon>
        <taxon>Crocinitomicaceae</taxon>
        <taxon>Fluviicola</taxon>
    </lineage>
</organism>
<dbReference type="InterPro" id="IPR045474">
    <property type="entry name" value="GEVED"/>
</dbReference>
<evidence type="ECO:0000313" key="5">
    <source>
        <dbReference type="Proteomes" id="UP000316008"/>
    </source>
</evidence>
<keyword evidence="5" id="KW-1185">Reference proteome</keyword>
<dbReference type="SUPFAM" id="SSF49265">
    <property type="entry name" value="Fibronectin type III"/>
    <property type="match status" value="2"/>
</dbReference>
<accession>A0A556MGS6</accession>
<dbReference type="InterPro" id="IPR026444">
    <property type="entry name" value="Secre_tail"/>
</dbReference>
<dbReference type="Proteomes" id="UP000316008">
    <property type="component" value="Unassembled WGS sequence"/>
</dbReference>
<dbReference type="PROSITE" id="PS50853">
    <property type="entry name" value="FN3"/>
    <property type="match status" value="3"/>
</dbReference>
<gene>
    <name evidence="4" type="ORF">FO442_18495</name>
</gene>
<dbReference type="Gene3D" id="2.60.120.200">
    <property type="match status" value="1"/>
</dbReference>
<evidence type="ECO:0000313" key="4">
    <source>
        <dbReference type="EMBL" id="TSJ39005.1"/>
    </source>
</evidence>
<comment type="caution">
    <text evidence="4">The sequence shown here is derived from an EMBL/GenBank/DDBJ whole genome shotgun (WGS) entry which is preliminary data.</text>
</comment>
<feature type="domain" description="Fibronectin type-III" evidence="3">
    <location>
        <begin position="194"/>
        <end position="284"/>
    </location>
</feature>
<dbReference type="Pfam" id="PF20009">
    <property type="entry name" value="GEVED"/>
    <property type="match status" value="2"/>
</dbReference>
<dbReference type="NCBIfam" id="TIGR04183">
    <property type="entry name" value="Por_Secre_tail"/>
    <property type="match status" value="1"/>
</dbReference>
<dbReference type="Gene3D" id="2.60.40.10">
    <property type="entry name" value="Immunoglobulins"/>
    <property type="match status" value="3"/>
</dbReference>
<feature type="chain" id="PRO_5021821353" evidence="2">
    <location>
        <begin position="23"/>
        <end position="1182"/>
    </location>
</feature>
<dbReference type="Pfam" id="PF00041">
    <property type="entry name" value="fn3"/>
    <property type="match status" value="1"/>
</dbReference>
<dbReference type="InterPro" id="IPR013783">
    <property type="entry name" value="Ig-like_fold"/>
</dbReference>
<dbReference type="InterPro" id="IPR003961">
    <property type="entry name" value="FN3_dom"/>
</dbReference>
<protein>
    <submittedName>
        <fullName evidence="4">T9SS type A sorting domain-containing protein</fullName>
    </submittedName>
</protein>
<dbReference type="AlphaFoldDB" id="A0A556MGS6"/>
<evidence type="ECO:0000256" key="2">
    <source>
        <dbReference type="SAM" id="SignalP"/>
    </source>
</evidence>
<dbReference type="OrthoDB" id="1113525at2"/>
<proteinExistence type="predicted"/>
<dbReference type="Pfam" id="PF18962">
    <property type="entry name" value="Por_Secre_tail"/>
    <property type="match status" value="1"/>
</dbReference>
<sequence length="1182" mass="126173">MKKIYILLGCILLLQLSNNLSAQVIFSEDFSTATGTTPPSGWTSTDIAGNGEVWAFDNPGGQTLNAPITDPAAIFDSDYYGSNGFAEEATLESPAFDASVITGTILLSFDHTFYDDSGSGGAGGEYFVEVWNGTAWVVALSDNNDTQDPEHTSINITSLANGAVNAKVRFRYTGNYSWYWIVDNVVLEEATCAPVTGLVSDIVTFNSADISWTAGGSETDWNIEYGVSGFTQGSGMTGTASGTAVFSAGSLTPDTFYDFYVQADCGGGDQSFWTGPITIYTGYCEFEGLGSDYFINNFSTTSGISNISNLNSGYSTNGYEDATSMVVSHFAGGPNINFYADFGLPGYIYGLGIWVDWDNNLIFDPSEQMFQSSSYEENFSGSFGVPSGTPVGNYRMRVVADYNNSTPTDACTLAFGQGEAEDYTFEVTPPPSCLPIMNLTLDGTTSNSADISWTVAGSETDWNIEYGVSGFTQGSGMTGTASVTPAFTAGSLTPNTSYDFYVQANCGGGDESMWIGPITAYTGYCEFVGTDPDYFINNFSTTGGATSNISNLNSGISAGGYQDATAMTVSQFEGGPDINFTANFGSQNWYTFGMGIWVDWNNNMVFEPSEQMFQSFGYEDNFSGSFGVPVGVAVGSYRMRVVADYYNDSPTDACTLNSGEGEAEDYTFVVVPIPSCLPVSDLNVDGETANSLDISWTPGDSETNWNIEWGVPGFVPGTGAGIDSAQQSSSASFTIGGLSSATDYDVYVQASCSSTDSSYWTLVSGTTLCAPHTVPWSENFDAMTDLDYGLVPYCWATENGEFISDDGNYTGGIANSPSNFMAIYGGSFDHLWTPEFQLIAGKKYEFSFMWAGDGNDGWAGSVVVNSTQSATGAVPLGTPFIAPADISSDDYQRAFFCFTPMTSGIYTFGVKVSSSSPYLLSFDDFNLVERANTAGTGSSVDACQINGLVDLNQHATINDSYGNWTFSGNPAAIVNDTMFNPQFVPSGIVSVDYITYGCLVDTASVLVTIYPPSTAGTDGSITACKNEPVDLYSGLGGTVNMGGDWYNPTNDLLPNSQIITGTFPGNFNYKYITGNGVCPDDSSSVVITVIGTCDWLSVDENALESVNLYPNPSTGLVYIESTLSTESFKLVITDVNGRVVETGSNSITNGINTVDLKNVQRGTYFFKLSNEHAEKVYRVVIQ</sequence>
<dbReference type="RefSeq" id="WP_144334705.1">
    <property type="nucleotide sequence ID" value="NZ_VLPL01000013.1"/>
</dbReference>
<name>A0A556MGS6_9FLAO</name>
<dbReference type="InterPro" id="IPR036116">
    <property type="entry name" value="FN3_sf"/>
</dbReference>
<dbReference type="CDD" id="cd00063">
    <property type="entry name" value="FN3"/>
    <property type="match status" value="3"/>
</dbReference>
<feature type="domain" description="Fibronectin type-III" evidence="3">
    <location>
        <begin position="678"/>
        <end position="771"/>
    </location>
</feature>
<feature type="signal peptide" evidence="2">
    <location>
        <begin position="1"/>
        <end position="22"/>
    </location>
</feature>
<dbReference type="EMBL" id="VLPL01000013">
    <property type="protein sequence ID" value="TSJ39005.1"/>
    <property type="molecule type" value="Genomic_DNA"/>
</dbReference>
<evidence type="ECO:0000259" key="3">
    <source>
        <dbReference type="PROSITE" id="PS50853"/>
    </source>
</evidence>
<evidence type="ECO:0000256" key="1">
    <source>
        <dbReference type="ARBA" id="ARBA00022729"/>
    </source>
</evidence>
<feature type="domain" description="Fibronectin type-III" evidence="3">
    <location>
        <begin position="435"/>
        <end position="525"/>
    </location>
</feature>
<reference evidence="4 5" key="1">
    <citation type="submission" date="2019-07" db="EMBL/GenBank/DDBJ databases">
        <authorList>
            <person name="Huq M.A."/>
        </authorList>
    </citation>
    <scope>NUCLEOTIDE SEQUENCE [LARGE SCALE GENOMIC DNA]</scope>
    <source>
        <strain evidence="4 5">MAH-3</strain>
    </source>
</reference>